<proteinExistence type="predicted"/>
<keyword evidence="2" id="KW-1185">Reference proteome</keyword>
<reference evidence="1 2" key="1">
    <citation type="submission" date="2014-04" db="EMBL/GenBank/DDBJ databases">
        <authorList>
            <consortium name="DOE Joint Genome Institute"/>
            <person name="Kuo A."/>
            <person name="Zuccaro A."/>
            <person name="Kohler A."/>
            <person name="Nagy L.G."/>
            <person name="Floudas D."/>
            <person name="Copeland A."/>
            <person name="Barry K.W."/>
            <person name="Cichocki N."/>
            <person name="Veneault-Fourrey C."/>
            <person name="LaButti K."/>
            <person name="Lindquist E.A."/>
            <person name="Lipzen A."/>
            <person name="Lundell T."/>
            <person name="Morin E."/>
            <person name="Murat C."/>
            <person name="Sun H."/>
            <person name="Tunlid A."/>
            <person name="Henrissat B."/>
            <person name="Grigoriev I.V."/>
            <person name="Hibbett D.S."/>
            <person name="Martin F."/>
            <person name="Nordberg H.P."/>
            <person name="Cantor M.N."/>
            <person name="Hua S.X."/>
        </authorList>
    </citation>
    <scope>NUCLEOTIDE SEQUENCE [LARGE SCALE GENOMIC DNA]</scope>
    <source>
        <strain evidence="1 2">MAFF 305830</strain>
    </source>
</reference>
<evidence type="ECO:0000313" key="2">
    <source>
        <dbReference type="Proteomes" id="UP000054097"/>
    </source>
</evidence>
<reference evidence="2" key="2">
    <citation type="submission" date="2015-01" db="EMBL/GenBank/DDBJ databases">
        <title>Evolutionary Origins and Diversification of the Mycorrhizal Mutualists.</title>
        <authorList>
            <consortium name="DOE Joint Genome Institute"/>
            <consortium name="Mycorrhizal Genomics Consortium"/>
            <person name="Kohler A."/>
            <person name="Kuo A."/>
            <person name="Nagy L.G."/>
            <person name="Floudas D."/>
            <person name="Copeland A."/>
            <person name="Barry K.W."/>
            <person name="Cichocki N."/>
            <person name="Veneault-Fourrey C."/>
            <person name="LaButti K."/>
            <person name="Lindquist E.A."/>
            <person name="Lipzen A."/>
            <person name="Lundell T."/>
            <person name="Morin E."/>
            <person name="Murat C."/>
            <person name="Riley R."/>
            <person name="Ohm R."/>
            <person name="Sun H."/>
            <person name="Tunlid A."/>
            <person name="Henrissat B."/>
            <person name="Grigoriev I.V."/>
            <person name="Hibbett D.S."/>
            <person name="Martin F."/>
        </authorList>
    </citation>
    <scope>NUCLEOTIDE SEQUENCE [LARGE SCALE GENOMIC DNA]</scope>
    <source>
        <strain evidence="2">MAFF 305830</strain>
    </source>
</reference>
<name>A0A0C2WMD6_SERVB</name>
<evidence type="ECO:0000313" key="1">
    <source>
        <dbReference type="EMBL" id="KIM27443.1"/>
    </source>
</evidence>
<accession>A0A0C2WMD6</accession>
<dbReference type="EMBL" id="KN824299">
    <property type="protein sequence ID" value="KIM27443.1"/>
    <property type="molecule type" value="Genomic_DNA"/>
</dbReference>
<dbReference type="HOGENOM" id="CLU_1826486_0_0_1"/>
<protein>
    <submittedName>
        <fullName evidence="1">Uncharacterized protein</fullName>
    </submittedName>
</protein>
<dbReference type="AlphaFoldDB" id="A0A0C2WMD6"/>
<organism evidence="1 2">
    <name type="scientific">Serendipita vermifera MAFF 305830</name>
    <dbReference type="NCBI Taxonomy" id="933852"/>
    <lineage>
        <taxon>Eukaryota</taxon>
        <taxon>Fungi</taxon>
        <taxon>Dikarya</taxon>
        <taxon>Basidiomycota</taxon>
        <taxon>Agaricomycotina</taxon>
        <taxon>Agaricomycetes</taxon>
        <taxon>Sebacinales</taxon>
        <taxon>Serendipitaceae</taxon>
        <taxon>Serendipita</taxon>
    </lineage>
</organism>
<gene>
    <name evidence="1" type="ORF">M408DRAFT_9371</name>
</gene>
<dbReference type="Proteomes" id="UP000054097">
    <property type="component" value="Unassembled WGS sequence"/>
</dbReference>
<sequence length="141" mass="15557">MTLGENKRSLVPLRGNGGGPLICRDGRLNIISWVKVFDNILELSTKNLLHIVVIDPERTDKGVRAVRCGYGRVADVAQDVVVNSQEPMYLQCISPRLEKTFGKLRAVGDNLTVKSEKAVLVVVHDTCEYRGEQCSCFVGKA</sequence>